<accession>A0AAE0MBY3</accession>
<proteinExistence type="predicted"/>
<feature type="region of interest" description="Disordered" evidence="1">
    <location>
        <begin position="224"/>
        <end position="258"/>
    </location>
</feature>
<name>A0AAE0MBY3_9PEZI</name>
<keyword evidence="3" id="KW-1185">Reference proteome</keyword>
<gene>
    <name evidence="2" type="ORF">B0H66DRAFT_530094</name>
</gene>
<organism evidence="2 3">
    <name type="scientific">Apodospora peruviana</name>
    <dbReference type="NCBI Taxonomy" id="516989"/>
    <lineage>
        <taxon>Eukaryota</taxon>
        <taxon>Fungi</taxon>
        <taxon>Dikarya</taxon>
        <taxon>Ascomycota</taxon>
        <taxon>Pezizomycotina</taxon>
        <taxon>Sordariomycetes</taxon>
        <taxon>Sordariomycetidae</taxon>
        <taxon>Sordariales</taxon>
        <taxon>Lasiosphaeriaceae</taxon>
        <taxon>Apodospora</taxon>
    </lineage>
</organism>
<evidence type="ECO:0000313" key="2">
    <source>
        <dbReference type="EMBL" id="KAK3326088.1"/>
    </source>
</evidence>
<reference evidence="2" key="2">
    <citation type="submission" date="2023-06" db="EMBL/GenBank/DDBJ databases">
        <authorList>
            <consortium name="Lawrence Berkeley National Laboratory"/>
            <person name="Haridas S."/>
            <person name="Hensen N."/>
            <person name="Bonometti L."/>
            <person name="Westerberg I."/>
            <person name="Brannstrom I.O."/>
            <person name="Guillou S."/>
            <person name="Cros-Aarteil S."/>
            <person name="Calhoun S."/>
            <person name="Kuo A."/>
            <person name="Mondo S."/>
            <person name="Pangilinan J."/>
            <person name="Riley R."/>
            <person name="Labutti K."/>
            <person name="Andreopoulos B."/>
            <person name="Lipzen A."/>
            <person name="Chen C."/>
            <person name="Yanf M."/>
            <person name="Daum C."/>
            <person name="Ng V."/>
            <person name="Clum A."/>
            <person name="Steindorff A."/>
            <person name="Ohm R."/>
            <person name="Martin F."/>
            <person name="Silar P."/>
            <person name="Natvig D."/>
            <person name="Lalanne C."/>
            <person name="Gautier V."/>
            <person name="Ament-Velasquez S.L."/>
            <person name="Kruys A."/>
            <person name="Hutchinson M.I."/>
            <person name="Powell A.J."/>
            <person name="Barry K."/>
            <person name="Miller A.N."/>
            <person name="Grigoriev I.V."/>
            <person name="Debuchy R."/>
            <person name="Gladieux P."/>
            <person name="Thoren M.H."/>
            <person name="Johannesson H."/>
        </authorList>
    </citation>
    <scope>NUCLEOTIDE SEQUENCE</scope>
    <source>
        <strain evidence="2">CBS 118394</strain>
    </source>
</reference>
<reference evidence="2" key="1">
    <citation type="journal article" date="2023" name="Mol. Phylogenet. Evol.">
        <title>Genome-scale phylogeny and comparative genomics of the fungal order Sordariales.</title>
        <authorList>
            <person name="Hensen N."/>
            <person name="Bonometti L."/>
            <person name="Westerberg I."/>
            <person name="Brannstrom I.O."/>
            <person name="Guillou S."/>
            <person name="Cros-Aarteil S."/>
            <person name="Calhoun S."/>
            <person name="Haridas S."/>
            <person name="Kuo A."/>
            <person name="Mondo S."/>
            <person name="Pangilinan J."/>
            <person name="Riley R."/>
            <person name="LaButti K."/>
            <person name="Andreopoulos B."/>
            <person name="Lipzen A."/>
            <person name="Chen C."/>
            <person name="Yan M."/>
            <person name="Daum C."/>
            <person name="Ng V."/>
            <person name="Clum A."/>
            <person name="Steindorff A."/>
            <person name="Ohm R.A."/>
            <person name="Martin F."/>
            <person name="Silar P."/>
            <person name="Natvig D.O."/>
            <person name="Lalanne C."/>
            <person name="Gautier V."/>
            <person name="Ament-Velasquez S.L."/>
            <person name="Kruys A."/>
            <person name="Hutchinson M.I."/>
            <person name="Powell A.J."/>
            <person name="Barry K."/>
            <person name="Miller A.N."/>
            <person name="Grigoriev I.V."/>
            <person name="Debuchy R."/>
            <person name="Gladieux P."/>
            <person name="Hiltunen Thoren M."/>
            <person name="Johannesson H."/>
        </authorList>
    </citation>
    <scope>NUCLEOTIDE SEQUENCE</scope>
    <source>
        <strain evidence="2">CBS 118394</strain>
    </source>
</reference>
<evidence type="ECO:0000313" key="3">
    <source>
        <dbReference type="Proteomes" id="UP001283341"/>
    </source>
</evidence>
<dbReference type="Proteomes" id="UP001283341">
    <property type="component" value="Unassembled WGS sequence"/>
</dbReference>
<evidence type="ECO:0000256" key="1">
    <source>
        <dbReference type="SAM" id="MobiDB-lite"/>
    </source>
</evidence>
<dbReference type="AlphaFoldDB" id="A0AAE0MBY3"/>
<sequence>MHQEWLASLTPKDITFIMYSEHPEWMMEKYYVDGITGEPDKSKSPHSATLELPYRKFFGLESLGLRCSNLSIWDTLVKLREAVKKVPGLHHATGSGPWSKTLIIGIIGWNKTAAEKAAKAHFAIDAKQKRANEKSVRDVSGPSPCGEYIVDCQEIKSLWEADDNNTHYLRLGIDRTNTAGVFRGTFDFGKVRGVMIIGRDKALVDRMSKLPSGGSMMYWRTMTAPGSKRKPRDVQRGTPPKKGKMMVTTGASRSGHDHQSLKFHIRVKSLVYKKIDDPEYGANEIVETVDMGVIIFGVSIGSPGGKMNKGACKSKSGGDKSPNPFNNFIGKIGLPQIGTTIAYTARKVDVNSDTSEDTFWFPWKDYR</sequence>
<protein>
    <submittedName>
        <fullName evidence="2">Uncharacterized protein</fullName>
    </submittedName>
</protein>
<comment type="caution">
    <text evidence="2">The sequence shown here is derived from an EMBL/GenBank/DDBJ whole genome shotgun (WGS) entry which is preliminary data.</text>
</comment>
<dbReference type="EMBL" id="JAUEDM010000002">
    <property type="protein sequence ID" value="KAK3326088.1"/>
    <property type="molecule type" value="Genomic_DNA"/>
</dbReference>